<keyword evidence="3" id="KW-1185">Reference proteome</keyword>
<proteinExistence type="predicted"/>
<dbReference type="PANTHER" id="PTHR43072:SF8">
    <property type="entry name" value="ACYLTRANSFERASE FABY-RELATED"/>
    <property type="match status" value="1"/>
</dbReference>
<dbReference type="CDD" id="cd04301">
    <property type="entry name" value="NAT_SF"/>
    <property type="match status" value="1"/>
</dbReference>
<dbReference type="AlphaFoldDB" id="A0A1W6MVP8"/>
<sequence>MSLYERRSASAHPLGVQVRASREVDVPAMLAIYLHHIRYGVDPSQHEDIETPDAEDIKRRRKNMQKHKLPHLVADLGGTVVGYAYAVPFRKRPAYRYVVKHSIYVHHEHLQRGIGRLLLSALIDTCAVAGYRQMIAYIDAENRASIQLHENFGFRQVGYLPQVAYKFGKWTDSMMMQRSLGPGGATAPGVWN</sequence>
<dbReference type="KEGG" id="mbry:B1812_12060"/>
<dbReference type="Pfam" id="PF13420">
    <property type="entry name" value="Acetyltransf_4"/>
    <property type="match status" value="1"/>
</dbReference>
<name>A0A1W6MVP8_9HYPH</name>
<dbReference type="Gene3D" id="3.40.630.30">
    <property type="match status" value="1"/>
</dbReference>
<accession>A0A1W6MVP8</accession>
<feature type="domain" description="N-acetyltransferase" evidence="1">
    <location>
        <begin position="16"/>
        <end position="181"/>
    </location>
</feature>
<dbReference type="PROSITE" id="PS51186">
    <property type="entry name" value="GNAT"/>
    <property type="match status" value="1"/>
</dbReference>
<evidence type="ECO:0000259" key="1">
    <source>
        <dbReference type="PROSITE" id="PS51186"/>
    </source>
</evidence>
<dbReference type="GO" id="GO:0016747">
    <property type="term" value="F:acyltransferase activity, transferring groups other than amino-acyl groups"/>
    <property type="evidence" value="ECO:0007669"/>
    <property type="project" value="InterPro"/>
</dbReference>
<dbReference type="PANTHER" id="PTHR43072">
    <property type="entry name" value="N-ACETYLTRANSFERASE"/>
    <property type="match status" value="1"/>
</dbReference>
<dbReference type="InterPro" id="IPR000182">
    <property type="entry name" value="GNAT_dom"/>
</dbReference>
<dbReference type="InterPro" id="IPR016181">
    <property type="entry name" value="Acyl_CoA_acyltransferase"/>
</dbReference>
<dbReference type="RefSeq" id="WP_085771805.1">
    <property type="nucleotide sequence ID" value="NZ_AP027149.1"/>
</dbReference>
<evidence type="ECO:0000313" key="2">
    <source>
        <dbReference type="EMBL" id="ARN81688.1"/>
    </source>
</evidence>
<reference evidence="2 3" key="1">
    <citation type="submission" date="2017-02" db="EMBL/GenBank/DDBJ databases">
        <authorList>
            <person name="Peterson S.W."/>
        </authorList>
    </citation>
    <scope>NUCLEOTIDE SEQUENCE [LARGE SCALE GENOMIC DNA]</scope>
    <source>
        <strain evidence="2 3">S285</strain>
    </source>
</reference>
<dbReference type="EMBL" id="CP019948">
    <property type="protein sequence ID" value="ARN81688.1"/>
    <property type="molecule type" value="Genomic_DNA"/>
</dbReference>
<gene>
    <name evidence="2" type="ORF">B1812_12060</name>
</gene>
<dbReference type="Proteomes" id="UP000193978">
    <property type="component" value="Chromosome"/>
</dbReference>
<keyword evidence="2" id="KW-0808">Transferase</keyword>
<dbReference type="OrthoDB" id="5459937at2"/>
<evidence type="ECO:0000313" key="3">
    <source>
        <dbReference type="Proteomes" id="UP000193978"/>
    </source>
</evidence>
<dbReference type="STRING" id="655015.B1812_12060"/>
<organism evidence="2 3">
    <name type="scientific">Methylocystis bryophila</name>
    <dbReference type="NCBI Taxonomy" id="655015"/>
    <lineage>
        <taxon>Bacteria</taxon>
        <taxon>Pseudomonadati</taxon>
        <taxon>Pseudomonadota</taxon>
        <taxon>Alphaproteobacteria</taxon>
        <taxon>Hyphomicrobiales</taxon>
        <taxon>Methylocystaceae</taxon>
        <taxon>Methylocystis</taxon>
    </lineage>
</organism>
<dbReference type="SUPFAM" id="SSF55729">
    <property type="entry name" value="Acyl-CoA N-acyltransferases (Nat)"/>
    <property type="match status" value="1"/>
</dbReference>
<protein>
    <submittedName>
        <fullName evidence="2">GNAT family N-acetyltransferase</fullName>
    </submittedName>
</protein>